<name>A0A382HY87_9ZZZZ</name>
<dbReference type="EMBL" id="UINC01064045">
    <property type="protein sequence ID" value="SVB92320.1"/>
    <property type="molecule type" value="Genomic_DNA"/>
</dbReference>
<evidence type="ECO:0000313" key="1">
    <source>
        <dbReference type="EMBL" id="SVB92320.1"/>
    </source>
</evidence>
<organism evidence="1">
    <name type="scientific">marine metagenome</name>
    <dbReference type="NCBI Taxonomy" id="408172"/>
    <lineage>
        <taxon>unclassified sequences</taxon>
        <taxon>metagenomes</taxon>
        <taxon>ecological metagenomes</taxon>
    </lineage>
</organism>
<protein>
    <submittedName>
        <fullName evidence="1">Uncharacterized protein</fullName>
    </submittedName>
</protein>
<sequence>MACEAESGGGRFLRLLGDVYSRTVRGRNGKQSTPWACIETSAH</sequence>
<proteinExistence type="predicted"/>
<accession>A0A382HY87</accession>
<dbReference type="AlphaFoldDB" id="A0A382HY87"/>
<reference evidence="1" key="1">
    <citation type="submission" date="2018-05" db="EMBL/GenBank/DDBJ databases">
        <authorList>
            <person name="Lanie J.A."/>
            <person name="Ng W.-L."/>
            <person name="Kazmierczak K.M."/>
            <person name="Andrzejewski T.M."/>
            <person name="Davidsen T.M."/>
            <person name="Wayne K.J."/>
            <person name="Tettelin H."/>
            <person name="Glass J.I."/>
            <person name="Rusch D."/>
            <person name="Podicherti R."/>
            <person name="Tsui H.-C.T."/>
            <person name="Winkler M.E."/>
        </authorList>
    </citation>
    <scope>NUCLEOTIDE SEQUENCE</scope>
</reference>
<gene>
    <name evidence="1" type="ORF">METZ01_LOCUS245174</name>
</gene>